<gene>
    <name evidence="2" type="ORF">ACFPT7_01755</name>
</gene>
<evidence type="ECO:0000256" key="1">
    <source>
        <dbReference type="SAM" id="Phobius"/>
    </source>
</evidence>
<dbReference type="Proteomes" id="UP001596091">
    <property type="component" value="Unassembled WGS sequence"/>
</dbReference>
<keyword evidence="1" id="KW-0472">Membrane</keyword>
<keyword evidence="1" id="KW-0812">Transmembrane</keyword>
<dbReference type="EMBL" id="JBHSPH010000001">
    <property type="protein sequence ID" value="MFC5861012.1"/>
    <property type="molecule type" value="Genomic_DNA"/>
</dbReference>
<dbReference type="RefSeq" id="WP_263334644.1">
    <property type="nucleotide sequence ID" value="NZ_JAGSYH010000002.1"/>
</dbReference>
<dbReference type="InterPro" id="IPR055966">
    <property type="entry name" value="DUF7544"/>
</dbReference>
<feature type="transmembrane region" description="Helical" evidence="1">
    <location>
        <begin position="99"/>
        <end position="123"/>
    </location>
</feature>
<reference evidence="3" key="1">
    <citation type="journal article" date="2019" name="Int. J. Syst. Evol. Microbiol.">
        <title>The Global Catalogue of Microorganisms (GCM) 10K type strain sequencing project: providing services to taxonomists for standard genome sequencing and annotation.</title>
        <authorList>
            <consortium name="The Broad Institute Genomics Platform"/>
            <consortium name="The Broad Institute Genome Sequencing Center for Infectious Disease"/>
            <person name="Wu L."/>
            <person name="Ma J."/>
        </authorList>
    </citation>
    <scope>NUCLEOTIDE SEQUENCE [LARGE SCALE GENOMIC DNA]</scope>
    <source>
        <strain evidence="3">JCM 4087</strain>
    </source>
</reference>
<feature type="transmembrane region" description="Helical" evidence="1">
    <location>
        <begin position="59"/>
        <end position="92"/>
    </location>
</feature>
<name>A0ABW1ECN3_9BACT</name>
<dbReference type="Pfam" id="PF24400">
    <property type="entry name" value="DUF7544"/>
    <property type="match status" value="1"/>
</dbReference>
<accession>A0ABW1ECN3</accession>
<protein>
    <submittedName>
        <fullName evidence="2">Uncharacterized protein</fullName>
    </submittedName>
</protein>
<sequence length="167" mass="18470">MVIIFTLAIIAIVVETAMSQFILPRFAIEDASFRDACIDVWDDIRTEPGQFALFMLMRILVPMAAGIAFFLVLLIPMLVLIVVGVVIAFVIHSTPHASFYFAPLAWSGIHFALALIFLLTISFSGTLGTWLRNYGILFYAGRYPALRIRLWPPPEPAAPIETASAPS</sequence>
<keyword evidence="3" id="KW-1185">Reference proteome</keyword>
<keyword evidence="1" id="KW-1133">Transmembrane helix</keyword>
<evidence type="ECO:0000313" key="3">
    <source>
        <dbReference type="Proteomes" id="UP001596091"/>
    </source>
</evidence>
<evidence type="ECO:0000313" key="2">
    <source>
        <dbReference type="EMBL" id="MFC5861012.1"/>
    </source>
</evidence>
<proteinExistence type="predicted"/>
<organism evidence="2 3">
    <name type="scientific">Acidicapsa dinghuensis</name>
    <dbReference type="NCBI Taxonomy" id="2218256"/>
    <lineage>
        <taxon>Bacteria</taxon>
        <taxon>Pseudomonadati</taxon>
        <taxon>Acidobacteriota</taxon>
        <taxon>Terriglobia</taxon>
        <taxon>Terriglobales</taxon>
        <taxon>Acidobacteriaceae</taxon>
        <taxon>Acidicapsa</taxon>
    </lineage>
</organism>
<comment type="caution">
    <text evidence="2">The sequence shown here is derived from an EMBL/GenBank/DDBJ whole genome shotgun (WGS) entry which is preliminary data.</text>
</comment>